<proteinExistence type="inferred from homology"/>
<feature type="transmembrane region" description="Helical" evidence="18">
    <location>
        <begin position="523"/>
        <end position="549"/>
    </location>
</feature>
<dbReference type="FunFam" id="1.10.287.70:FF:000007">
    <property type="entry name" value="Voltage-dependent L-type calcium channel subunit alpha"/>
    <property type="match status" value="1"/>
</dbReference>
<reference evidence="21" key="1">
    <citation type="submission" date="2022-11" db="UniProtKB">
        <authorList>
            <consortium name="WormBaseParasite"/>
        </authorList>
    </citation>
    <scope>IDENTIFICATION</scope>
</reference>
<feature type="region of interest" description="Disordered" evidence="17">
    <location>
        <begin position="461"/>
        <end position="485"/>
    </location>
</feature>
<name>A0A914IBI4_GLORO</name>
<dbReference type="InterPro" id="IPR050599">
    <property type="entry name" value="VDCC_alpha-1_subunit"/>
</dbReference>
<evidence type="ECO:0000256" key="2">
    <source>
        <dbReference type="ARBA" id="ARBA00022448"/>
    </source>
</evidence>
<keyword evidence="14" id="KW-0407">Ion channel</keyword>
<feature type="transmembrane region" description="Helical" evidence="18">
    <location>
        <begin position="138"/>
        <end position="155"/>
    </location>
</feature>
<feature type="transmembrane region" description="Helical" evidence="18">
    <location>
        <begin position="707"/>
        <end position="735"/>
    </location>
</feature>
<keyword evidence="20" id="KW-1185">Reference proteome</keyword>
<sequence length="2216" mass="246850">MLLSDDGRAGLPPQTAGGSGSGGGGTFNPAFRTSTSQEGGMVPLGEDAALAHGSPPLSGSALTTTRTDLWQQTLQANTFNGAAVAATAQPESRRRMQSRKPLRQTPVERNERSLMCLTVQNPIRRACISITEWRPFEWLILMMICGNCIALAVYQPYPAQDSDMKNTVLENLENLFIVVFTAECVIKVIALGLLFHSGAYLRNAWNILDFIIVVIGLISTVLSRINIQAFDVKALRAFRVLRPLRLVSNVPSLQVVLNAILRAMIPLLHIALLVLFVILIYAIIGLELFCGKLHATCIDSVTGELAQKDPSTCGFASSAYHCEPSSASAIHSVKHKWLCSTNTTWMGPNNGITNFDNIGLAMLTVFQCVSLEGWTEVMYWVNDAVGREWPWIYFVTLVILGSFFVLNLVLGVLSGEFSKEREKANARGLFQKFREKQQLEEDLKGYLDWITQAEDIEQLGDDEHSDEHGGESGLGPDGEDDGEHIDGEGVAARPSFLLTQWRTLQRMNRRCRRGCRRMVKSQTFYWLVIVLVFLNTLTGANLFFVVLFTMEMLLKMYSLGLLQYMNSQFNRFDCFIVISSIIEFVLVYFEFMKPLGISVLRSARLLRIFKVTKYWTALSQLITSLLSSLRSIISLLLLLFLFIVIFALLGMQVFGGRFNYNPMQQKPRANFDTFIQSLLTVFQILTGEDWNTVMYNGIESYGGIGSLGMLVSIYFIVLFICGNYILLNVFLAIAVDNLAEADQVMNAKPEEEEDEMEVEGDYEDDEKYDHGDEADEGEADDDTDGGEPEEVMVGARPRRVSHLGAQSKQKPIPKSSSLFILSHTNSFRLFCNKIVNHSYFTNSVLICILVSSAMLAAEDPLQAQSYRNTILNYFDYFFTTIFTVEITLKVIVYGLVLHKGSFCRNAFNLLDILVVAVSLVSFVLKSDAISVVKILRVLRVLRPLRAINRAKGLKHVVQCVIVAVKTIGNIMLVTFMLQFMFAIIGVQLFKGTFFYCNDASRMTEPECRGDFITLEDGDTTRPVRMTRLWQRADFHFDNVMDAMISLFVVSTFEGWPDLLYVAINSNEEDRGPVHNARQPVAIFFIAFIVVIAFFMMNIFVGFVIVTFQNEGEREYENCELDKNQRKCIEFALKAKPHRRYIPRNRFQYRVWWFVTSQFFEYAIFIIIMLNTTTLALKHYPPDPEMDVVLDVFNLVFTGVFAFEALFKIIALNPKHYFGDRWNLFDFIIVLGSFLDIIYGKIGGTGSNIISINFFRLFRVMRLVKLLSRGEGIRTLLWTFMKSFQALPYVALLIVLLFFIYAVIGMQVFGKVALDDDTEIHRNNNFHTFPAAVLVLFRSATGEAWQEIMLSCSDREEVKCDPASDDYKRDPNAGCGVNFAYPYFISFFMLCSFLIINLFVAVIMDNFDYLTRDWSILGPHHLEEFVRLWSEYDPDAKGRIKHLDVVTLLRKISPPLGFGKLCPHRLACKRLVSMNMPLNSDGTVCFNATLFALVRTNLKIYTDGNIDEANEQLRAAIRRIWKRTPMKMLDEVVPPAGKDDEVTVGKFYATFLIQDYFRRFKKRKELEAKGMAAPNTHAMALQAGLRTLHEIGPELKRAISGNLDPDFVHEAEEPQHRRTHTLFNNIVNALGGPTAATTGPNNNNNNDTKTGSPEAMMMLGSPTTPPAGMDGTLMMGGGGGEQRRLMPLKKEGLSPTHSIATADLMSVQYHHGSSLHRGMPTNKSVNLPPSHKAYAQQQQQFDDEIPIAMIGRPAMPPELLPVDGRQHYHHQQQQMKVNGSTRTTGVRRRLPNLASIYGARRGRTDSQQPLNDSNDSSLGNGAWGSSAVPSGVAVVNDAFRASGDAGGGGGPPAYAGHFAAGRADAAPPTTAPAGQMRQFIFVNRSMPTDSDEEDWWERRRRLDMEESSRVGGAGGGAGGTSASPPHRRMDGGGGGASAAARRSAAAPFASRATAGSGAGGVHAMAGLLSDYEDTYEEDTYRPDPTGRPVRLPYMPSTRTVVRPIDIEQYGGGLSAVAGAGPAAQYQRRHGGGGGYDEQQQPPMGGGAGGGHGAVHHQQQQQQQPRRRRILPVQPSADGRHPHYEDHRTGRNVLTDRLVGDALQLGPYHDAHVVEVARRELAEAYQLDERNMDSAAYTYLEQHLGGVCPEDIQDINKYSQHALMRPVEVDDVDEDELVEHDEGTTTTAAAGRGRTVGGGGEGGHLQQQEDDLLLVTTL</sequence>
<comment type="function">
    <text evidence="16">Voltage-sensitive calcium channels (VSCC) mediate the entry of calcium ions into excitable cells and are also involved in a variety of calcium-dependent processes, including muscle contraction, hormone or neurotransmitter release, gene expression, cell motility, cell division and cell death.</text>
</comment>
<accession>A0A914IBI4</accession>
<dbReference type="FunFam" id="1.10.287.70:FF:000009">
    <property type="entry name" value="Voltage-dependent L-type calcium channel subunit alpha"/>
    <property type="match status" value="1"/>
</dbReference>
<evidence type="ECO:0000256" key="1">
    <source>
        <dbReference type="ARBA" id="ARBA00004141"/>
    </source>
</evidence>
<feature type="transmembrane region" description="Helical" evidence="18">
    <location>
        <begin position="1288"/>
        <end position="1308"/>
    </location>
</feature>
<evidence type="ECO:0000313" key="20">
    <source>
        <dbReference type="Proteomes" id="UP000887572"/>
    </source>
</evidence>
<feature type="transmembrane region" description="Helical" evidence="18">
    <location>
        <begin position="1379"/>
        <end position="1403"/>
    </location>
</feature>
<dbReference type="InterPro" id="IPR014873">
    <property type="entry name" value="VDCC_a1su_IQ"/>
</dbReference>
<comment type="subcellular location">
    <subcellularLocation>
        <location evidence="1 16">Membrane</location>
        <topology evidence="1 16">Multi-pass membrane protein</topology>
    </subcellularLocation>
</comment>
<feature type="compositionally biased region" description="Basic and acidic residues" evidence="17">
    <location>
        <begin position="461"/>
        <end position="470"/>
    </location>
</feature>
<dbReference type="PRINTS" id="PR00167">
    <property type="entry name" value="CACHANNEL"/>
</dbReference>
<feature type="region of interest" description="Disordered" evidence="17">
    <location>
        <begin position="2020"/>
        <end position="2066"/>
    </location>
</feature>
<feature type="region of interest" description="Disordered" evidence="17">
    <location>
        <begin position="1631"/>
        <end position="1654"/>
    </location>
</feature>
<evidence type="ECO:0000256" key="17">
    <source>
        <dbReference type="SAM" id="MobiDB-lite"/>
    </source>
</evidence>
<feature type="region of interest" description="Disordered" evidence="17">
    <location>
        <begin position="1793"/>
        <end position="1822"/>
    </location>
</feature>
<dbReference type="GO" id="GO:0005891">
    <property type="term" value="C:voltage-gated calcium channel complex"/>
    <property type="evidence" value="ECO:0007669"/>
    <property type="project" value="InterPro"/>
</dbReference>
<dbReference type="FunFam" id="1.10.287.70:FF:000107">
    <property type="entry name" value="Voltage-dependent L-type calcium channel subunit alpha"/>
    <property type="match status" value="1"/>
</dbReference>
<evidence type="ECO:0000256" key="7">
    <source>
        <dbReference type="ARBA" id="ARBA00022723"/>
    </source>
</evidence>
<evidence type="ECO:0000256" key="10">
    <source>
        <dbReference type="ARBA" id="ARBA00022882"/>
    </source>
</evidence>
<dbReference type="Gene3D" id="1.10.287.70">
    <property type="match status" value="4"/>
</dbReference>
<feature type="compositionally biased region" description="Gly residues" evidence="17">
    <location>
        <begin position="17"/>
        <end position="26"/>
    </location>
</feature>
<evidence type="ECO:0000256" key="9">
    <source>
        <dbReference type="ARBA" id="ARBA00022837"/>
    </source>
</evidence>
<evidence type="ECO:0000256" key="18">
    <source>
        <dbReference type="SAM" id="Phobius"/>
    </source>
</evidence>
<dbReference type="Gene3D" id="1.20.120.350">
    <property type="entry name" value="Voltage-gated potassium channels. Chain C"/>
    <property type="match status" value="4"/>
</dbReference>
<dbReference type="Gene3D" id="6.10.250.2500">
    <property type="match status" value="1"/>
</dbReference>
<dbReference type="GO" id="GO:0008331">
    <property type="term" value="F:high voltage-gated calcium channel activity"/>
    <property type="evidence" value="ECO:0007669"/>
    <property type="project" value="TreeGrafter"/>
</dbReference>
<feature type="binding site" evidence="15">
    <location>
        <position position="372"/>
    </location>
    <ligand>
        <name>Ca(2+)</name>
        <dbReference type="ChEBI" id="CHEBI:29108"/>
    </ligand>
</feature>
<dbReference type="PANTHER" id="PTHR45628:SF1">
    <property type="entry name" value="VOLTAGE-DEPENDENT CALCIUM CHANNEL TYPE D SUBUNIT ALPHA-1"/>
    <property type="match status" value="1"/>
</dbReference>
<feature type="transmembrane region" description="Helical" evidence="18">
    <location>
        <begin position="1080"/>
        <end position="1105"/>
    </location>
</feature>
<keyword evidence="13 18" id="KW-0472">Membrane</keyword>
<evidence type="ECO:0000256" key="4">
    <source>
        <dbReference type="ARBA" id="ARBA00022568"/>
    </source>
</evidence>
<dbReference type="InterPro" id="IPR005821">
    <property type="entry name" value="Ion_trans_dom"/>
</dbReference>
<keyword evidence="11 18" id="KW-1133">Transmembrane helix</keyword>
<evidence type="ECO:0000256" key="14">
    <source>
        <dbReference type="ARBA" id="ARBA00023303"/>
    </source>
</evidence>
<evidence type="ECO:0000256" key="5">
    <source>
        <dbReference type="ARBA" id="ARBA00022673"/>
    </source>
</evidence>
<evidence type="ECO:0000256" key="13">
    <source>
        <dbReference type="ARBA" id="ARBA00023136"/>
    </source>
</evidence>
<dbReference type="Pfam" id="PF08763">
    <property type="entry name" value="Ca_chan_IQ"/>
    <property type="match status" value="1"/>
</dbReference>
<feature type="transmembrane region" description="Helical" evidence="18">
    <location>
        <begin position="1150"/>
        <end position="1171"/>
    </location>
</feature>
<feature type="region of interest" description="Disordered" evidence="17">
    <location>
        <begin position="1"/>
        <end position="61"/>
    </location>
</feature>
<keyword evidence="8" id="KW-0677">Repeat</keyword>
<feature type="transmembrane region" description="Helical" evidence="18">
    <location>
        <begin position="955"/>
        <end position="984"/>
    </location>
</feature>
<evidence type="ECO:0000256" key="15">
    <source>
        <dbReference type="PIRSR" id="PIRSR602077-1"/>
    </source>
</evidence>
<feature type="region of interest" description="Disordered" evidence="17">
    <location>
        <begin position="2179"/>
        <end position="2203"/>
    </location>
</feature>
<dbReference type="Gene3D" id="6.10.250.2180">
    <property type="match status" value="1"/>
</dbReference>
<feature type="transmembrane region" description="Helical" evidence="18">
    <location>
        <begin position="1191"/>
        <end position="1211"/>
    </location>
</feature>
<dbReference type="GO" id="GO:0046872">
    <property type="term" value="F:metal ion binding"/>
    <property type="evidence" value="ECO:0007669"/>
    <property type="project" value="UniProtKB-KW"/>
</dbReference>
<evidence type="ECO:0000256" key="11">
    <source>
        <dbReference type="ARBA" id="ARBA00022989"/>
    </source>
</evidence>
<dbReference type="SUPFAM" id="SSF81324">
    <property type="entry name" value="Voltage-gated potassium channels"/>
    <property type="match status" value="4"/>
</dbReference>
<feature type="transmembrane region" description="Helical" evidence="18">
    <location>
        <begin position="1223"/>
        <end position="1241"/>
    </location>
</feature>
<dbReference type="FunFam" id="1.20.120.350:FF:000095">
    <property type="entry name" value="Voltage-gated Ca2+ channel, alpha subunit"/>
    <property type="match status" value="1"/>
</dbReference>
<dbReference type="Pfam" id="PF00520">
    <property type="entry name" value="Ion_trans"/>
    <property type="match status" value="4"/>
</dbReference>
<keyword evidence="3" id="KW-0597">Phosphoprotein</keyword>
<evidence type="ECO:0000256" key="8">
    <source>
        <dbReference type="ARBA" id="ARBA00022737"/>
    </source>
</evidence>
<dbReference type="InterPro" id="IPR027359">
    <property type="entry name" value="Volt_channel_dom_sf"/>
</dbReference>
<dbReference type="PANTHER" id="PTHR45628">
    <property type="entry name" value="VOLTAGE-DEPENDENT CALCIUM CHANNEL TYPE A SUBUNIT ALPHA-1"/>
    <property type="match status" value="1"/>
</dbReference>
<feature type="transmembrane region" description="Helical" evidence="18">
    <location>
        <begin position="175"/>
        <end position="195"/>
    </location>
</feature>
<feature type="compositionally biased region" description="Gly residues" evidence="17">
    <location>
        <begin position="2042"/>
        <end position="2051"/>
    </location>
</feature>
<dbReference type="WBParaSite" id="Gr19_v10_g8362.t1">
    <property type="protein sequence ID" value="Gr19_v10_g8362.t1"/>
    <property type="gene ID" value="Gr19_v10_g8362"/>
</dbReference>
<evidence type="ECO:0000256" key="3">
    <source>
        <dbReference type="ARBA" id="ARBA00022553"/>
    </source>
</evidence>
<feature type="region of interest" description="Disordered" evidence="17">
    <location>
        <begin position="746"/>
        <end position="790"/>
    </location>
</feature>
<evidence type="ECO:0000313" key="21">
    <source>
        <dbReference type="WBParaSite" id="Gr19_v10_g8362.t1"/>
    </source>
</evidence>
<feature type="compositionally biased region" description="Low complexity" evidence="17">
    <location>
        <begin position="1631"/>
        <end position="1645"/>
    </location>
</feature>
<dbReference type="Proteomes" id="UP000887572">
    <property type="component" value="Unplaced"/>
</dbReference>
<feature type="transmembrane region" description="Helical" evidence="18">
    <location>
        <begin position="838"/>
        <end position="856"/>
    </location>
</feature>
<keyword evidence="7 15" id="KW-0479">Metal-binding</keyword>
<evidence type="ECO:0000256" key="16">
    <source>
        <dbReference type="RuleBase" id="RU003808"/>
    </source>
</evidence>
<protein>
    <recommendedName>
        <fullName evidence="16">Voltage-dependent L-type calcium channel subunit alpha</fullName>
    </recommendedName>
</protein>
<keyword evidence="5 16" id="KW-0107">Calcium channel</keyword>
<feature type="region of interest" description="Disordered" evidence="17">
    <location>
        <begin position="86"/>
        <end position="105"/>
    </location>
</feature>
<evidence type="ECO:0000256" key="12">
    <source>
        <dbReference type="ARBA" id="ARBA00023065"/>
    </source>
</evidence>
<dbReference type="GO" id="GO:0098703">
    <property type="term" value="P:calcium ion import across plasma membrane"/>
    <property type="evidence" value="ECO:0007669"/>
    <property type="project" value="TreeGrafter"/>
</dbReference>
<evidence type="ECO:0000259" key="19">
    <source>
        <dbReference type="SMART" id="SM01062"/>
    </source>
</evidence>
<feature type="binding site" evidence="15">
    <location>
        <position position="1053"/>
    </location>
    <ligand>
        <name>Ca(2+)</name>
        <dbReference type="ChEBI" id="CHEBI:29108"/>
    </ligand>
</feature>
<keyword evidence="2" id="KW-0813">Transport</keyword>
<feature type="compositionally biased region" description="Acidic residues" evidence="17">
    <location>
        <begin position="750"/>
        <end position="790"/>
    </location>
</feature>
<feature type="transmembrane region" description="Helical" evidence="18">
    <location>
        <begin position="876"/>
        <end position="897"/>
    </location>
</feature>
<keyword evidence="6 18" id="KW-0812">Transmembrane</keyword>
<feature type="transmembrane region" description="Helical" evidence="18">
    <location>
        <begin position="391"/>
        <end position="413"/>
    </location>
</feature>
<feature type="domain" description="Voltage-dependent calcium channel alpha-1 subunit IQ" evidence="19">
    <location>
        <begin position="1538"/>
        <end position="1572"/>
    </location>
</feature>
<feature type="transmembrane region" description="Helical" evidence="18">
    <location>
        <begin position="259"/>
        <end position="284"/>
    </location>
</feature>
<comment type="similarity">
    <text evidence="16">Belongs to the calcium channel alpha-1 subunit (TC 1.A.1.11) family.</text>
</comment>
<feature type="transmembrane region" description="Helical" evidence="18">
    <location>
        <begin position="207"/>
        <end position="227"/>
    </location>
</feature>
<keyword evidence="12" id="KW-0406">Ion transport</keyword>
<feature type="binding site" evidence="15">
    <location>
        <position position="688"/>
    </location>
    <ligand>
        <name>Ca(2+)</name>
        <dbReference type="ChEBI" id="CHEBI:29108"/>
    </ligand>
</feature>
<dbReference type="PRINTS" id="PR01630">
    <property type="entry name" value="LVDCCALPHA1"/>
</dbReference>
<organism evidence="20 21">
    <name type="scientific">Globodera rostochiensis</name>
    <name type="common">Golden nematode worm</name>
    <name type="synonym">Heterodera rostochiensis</name>
    <dbReference type="NCBI Taxonomy" id="31243"/>
    <lineage>
        <taxon>Eukaryota</taxon>
        <taxon>Metazoa</taxon>
        <taxon>Ecdysozoa</taxon>
        <taxon>Nematoda</taxon>
        <taxon>Chromadorea</taxon>
        <taxon>Rhabditida</taxon>
        <taxon>Tylenchina</taxon>
        <taxon>Tylenchomorpha</taxon>
        <taxon>Tylenchoidea</taxon>
        <taxon>Heteroderidae</taxon>
        <taxon>Heteroderinae</taxon>
        <taxon>Globodera</taxon>
    </lineage>
</organism>
<dbReference type="SMART" id="SM01062">
    <property type="entry name" value="Ca_chan_IQ"/>
    <property type="match status" value="1"/>
</dbReference>
<dbReference type="FunFam" id="1.20.120.350:FF:000006">
    <property type="entry name" value="Voltage-dependent L-type calcium channel subunit alpha"/>
    <property type="match status" value="1"/>
</dbReference>
<keyword evidence="9 15" id="KW-0106">Calcium</keyword>
<keyword evidence="10 16" id="KW-0851">Voltage-gated channel</keyword>
<feature type="region of interest" description="Disordered" evidence="17">
    <location>
        <begin position="1903"/>
        <end position="1937"/>
    </location>
</feature>
<dbReference type="Pfam" id="PF16905">
    <property type="entry name" value="GPHH"/>
    <property type="match status" value="1"/>
</dbReference>
<dbReference type="FunFam" id="1.20.120.350:FF:000064">
    <property type="entry name" value="Voltage-dependent L-type calcium channel subunit alpha"/>
    <property type="match status" value="1"/>
</dbReference>
<evidence type="ECO:0000256" key="6">
    <source>
        <dbReference type="ARBA" id="ARBA00022692"/>
    </source>
</evidence>
<feature type="transmembrane region" description="Helical" evidence="18">
    <location>
        <begin position="635"/>
        <end position="657"/>
    </location>
</feature>
<feature type="compositionally biased region" description="Low complexity" evidence="17">
    <location>
        <begin position="2182"/>
        <end position="2191"/>
    </location>
</feature>
<dbReference type="InterPro" id="IPR002077">
    <property type="entry name" value="VDCCAlpha1"/>
</dbReference>
<feature type="compositionally biased region" description="Polar residues" evidence="17">
    <location>
        <begin position="1804"/>
        <end position="1818"/>
    </location>
</feature>
<dbReference type="InterPro" id="IPR031649">
    <property type="entry name" value="GPHH_dom"/>
</dbReference>
<keyword evidence="4 16" id="KW-0109">Calcium transport</keyword>
<feature type="transmembrane region" description="Helical" evidence="18">
    <location>
        <begin position="569"/>
        <end position="591"/>
    </location>
</feature>
<dbReference type="FunFam" id="1.10.287.70:FF:000117">
    <property type="entry name" value="Voltage-gated Ca2+ channel, alpha subunit"/>
    <property type="match status" value="1"/>
</dbReference>
<feature type="transmembrane region" description="Helical" evidence="18">
    <location>
        <begin position="358"/>
        <end position="379"/>
    </location>
</feature>
<dbReference type="InterPro" id="IPR005446">
    <property type="entry name" value="VDCC_L_a1su"/>
</dbReference>
<feature type="compositionally biased region" description="Gly residues" evidence="17">
    <location>
        <begin position="2192"/>
        <end position="2201"/>
    </location>
</feature>